<dbReference type="EMBL" id="CP047218">
    <property type="protein sequence ID" value="QHD68979.1"/>
    <property type="molecule type" value="Genomic_DNA"/>
</dbReference>
<accession>A0A6P1GKI9</accession>
<dbReference type="OrthoDB" id="9975285at2"/>
<organism evidence="1 3">
    <name type="scientific">Sphingobium yanoikuyae</name>
    <name type="common">Sphingomonas yanoikuyae</name>
    <dbReference type="NCBI Taxonomy" id="13690"/>
    <lineage>
        <taxon>Bacteria</taxon>
        <taxon>Pseudomonadati</taxon>
        <taxon>Pseudomonadota</taxon>
        <taxon>Alphaproteobacteria</taxon>
        <taxon>Sphingomonadales</taxon>
        <taxon>Sphingomonadaceae</taxon>
        <taxon>Sphingobium</taxon>
    </lineage>
</organism>
<reference evidence="2 4" key="2">
    <citation type="submission" date="2020-04" db="EMBL/GenBank/DDBJ databases">
        <title>The Whole Genome Analysis of High salt-tolerant Sphingobium yanoikuyae YC-XJ2 with Aryl organophosphorus flame retardants (aryl-OPFRs)-degrading capacity and characteristics of Related phosphotriesterase.</title>
        <authorList>
            <person name="Li X."/>
        </authorList>
    </citation>
    <scope>NUCLEOTIDE SEQUENCE [LARGE SCALE GENOMIC DNA]</scope>
    <source>
        <strain evidence="2 4">YC-XJ2</strain>
    </source>
</reference>
<evidence type="ECO:0000313" key="2">
    <source>
        <dbReference type="EMBL" id="QJR00715.1"/>
    </source>
</evidence>
<dbReference type="RefSeq" id="WP_155276487.1">
    <property type="nucleotide sequence ID" value="NZ_CALUBW010000065.1"/>
</dbReference>
<proteinExistence type="predicted"/>
<protein>
    <submittedName>
        <fullName evidence="1">Uncharacterized protein</fullName>
    </submittedName>
</protein>
<dbReference type="AlphaFoldDB" id="A0A6P1GKI9"/>
<reference evidence="1 3" key="1">
    <citation type="submission" date="2019-12" db="EMBL/GenBank/DDBJ databases">
        <title>Functional and genomic insights into the Sphingobium yanoikuyae YC-JY1, a bacterium efficiently degrading bisphenol A.</title>
        <authorList>
            <person name="Jia Y."/>
            <person name="Li X."/>
            <person name="Wang J."/>
            <person name="Eltoukhy A."/>
            <person name="Lamraoui I."/>
            <person name="Yan Y."/>
        </authorList>
    </citation>
    <scope>NUCLEOTIDE SEQUENCE [LARGE SCALE GENOMIC DNA]</scope>
    <source>
        <strain evidence="1 3">YC-JY1</strain>
    </source>
</reference>
<name>A0A6P1GKI9_SPHYA</name>
<gene>
    <name evidence="1" type="ORF">GS397_19205</name>
    <name evidence="2" type="ORF">HH800_20470</name>
</gene>
<dbReference type="Proteomes" id="UP000464086">
    <property type="component" value="Chromosome"/>
</dbReference>
<evidence type="ECO:0000313" key="3">
    <source>
        <dbReference type="Proteomes" id="UP000464086"/>
    </source>
</evidence>
<dbReference type="Proteomes" id="UP000502611">
    <property type="component" value="Chromosome"/>
</dbReference>
<evidence type="ECO:0000313" key="4">
    <source>
        <dbReference type="Proteomes" id="UP000502611"/>
    </source>
</evidence>
<evidence type="ECO:0000313" key="1">
    <source>
        <dbReference type="EMBL" id="QHD68979.1"/>
    </source>
</evidence>
<dbReference type="EMBL" id="CP053021">
    <property type="protein sequence ID" value="QJR00715.1"/>
    <property type="molecule type" value="Genomic_DNA"/>
</dbReference>
<sequence>MSEVLMFSLISLYFAYRRDVVTAERYIAALTPAAEPVSADVVTFPVAKEEKLARAA</sequence>